<dbReference type="InterPro" id="IPR050180">
    <property type="entry name" value="RNR_Ribonuclease"/>
</dbReference>
<keyword evidence="17" id="KW-1185">Reference proteome</keyword>
<feature type="compositionally biased region" description="Basic and acidic residues" evidence="14">
    <location>
        <begin position="1366"/>
        <end position="1381"/>
    </location>
</feature>
<dbReference type="CDD" id="cd16164">
    <property type="entry name" value="OCRE_VG5Q"/>
    <property type="match status" value="1"/>
</dbReference>
<keyword evidence="7" id="KW-0963">Cytoplasm</keyword>
<name>A0AA36BH69_OCTVU</name>
<dbReference type="Gene3D" id="2.40.50.690">
    <property type="match status" value="1"/>
</dbReference>
<dbReference type="GO" id="GO:0000177">
    <property type="term" value="C:cytoplasmic exosome (RNase complex)"/>
    <property type="evidence" value="ECO:0007669"/>
    <property type="project" value="TreeGrafter"/>
</dbReference>
<evidence type="ECO:0000256" key="14">
    <source>
        <dbReference type="SAM" id="MobiDB-lite"/>
    </source>
</evidence>
<dbReference type="GO" id="GO:0016075">
    <property type="term" value="P:rRNA catabolic process"/>
    <property type="evidence" value="ECO:0007669"/>
    <property type="project" value="TreeGrafter"/>
</dbReference>
<reference evidence="16" key="1">
    <citation type="submission" date="2023-08" db="EMBL/GenBank/DDBJ databases">
        <authorList>
            <person name="Alioto T."/>
            <person name="Alioto T."/>
            <person name="Gomez Garrido J."/>
        </authorList>
    </citation>
    <scope>NUCLEOTIDE SEQUENCE</scope>
</reference>
<comment type="subcellular location">
    <subcellularLocation>
        <location evidence="3">Cytoplasm</location>
    </subcellularLocation>
</comment>
<evidence type="ECO:0000256" key="11">
    <source>
        <dbReference type="ARBA" id="ARBA00022839"/>
    </source>
</evidence>
<keyword evidence="12" id="KW-0460">Magnesium</keyword>
<evidence type="ECO:0000313" key="17">
    <source>
        <dbReference type="Proteomes" id="UP001162480"/>
    </source>
</evidence>
<dbReference type="PANTHER" id="PTHR23355">
    <property type="entry name" value="RIBONUCLEASE"/>
    <property type="match status" value="1"/>
</dbReference>
<evidence type="ECO:0000256" key="12">
    <source>
        <dbReference type="ARBA" id="ARBA00022842"/>
    </source>
</evidence>
<dbReference type="CDD" id="cd09862">
    <property type="entry name" value="PIN_Rrp44-like"/>
    <property type="match status" value="1"/>
</dbReference>
<dbReference type="InterPro" id="IPR008984">
    <property type="entry name" value="SMAD_FHA_dom_sf"/>
</dbReference>
<keyword evidence="8" id="KW-0540">Nuclease</keyword>
<dbReference type="InterPro" id="IPR035624">
    <property type="entry name" value="AGGF1_OCRE"/>
</dbReference>
<evidence type="ECO:0000256" key="6">
    <source>
        <dbReference type="ARBA" id="ARBA00016366"/>
    </source>
</evidence>
<dbReference type="GO" id="GO:0008859">
    <property type="term" value="F:exoribonuclease II activity"/>
    <property type="evidence" value="ECO:0007669"/>
    <property type="project" value="UniProtKB-EC"/>
</dbReference>
<dbReference type="GO" id="GO:0003723">
    <property type="term" value="F:RNA binding"/>
    <property type="evidence" value="ECO:0007669"/>
    <property type="project" value="UniProtKB-KW"/>
</dbReference>
<dbReference type="SUPFAM" id="SSF49879">
    <property type="entry name" value="SMAD/FHA domain"/>
    <property type="match status" value="1"/>
</dbReference>
<dbReference type="SMART" id="SM00955">
    <property type="entry name" value="RNB"/>
    <property type="match status" value="1"/>
</dbReference>
<dbReference type="Pfam" id="PF17215">
    <property type="entry name" value="Rrp44_S1"/>
    <property type="match status" value="1"/>
</dbReference>
<sequence length="1808" mass="205134">MTAEESDDFEKAPSTTSISQISRINRQFRLKSNRKSNIISMVQELYLRKDVPCKSLLCQNNCTSNKENDVFLSLDVSHYVILDSQICRDYLEVWETPEIKGIIFPQTIVNSVQYEGNSRQVKRLKALLDDPRKGSVLFCNEFHEDVYCERQPKEPTSEWQTRCCYKVSEWYYNHLNGQKPIIMVTDNTKMIEEYGCKTLNVFVLSMEDYMNSFWEELPGIIDLYTSLRASLDSKQKGTEYLGYLPMHCLESGVKTGLFIKGHLNVNKHDAQREAFLQRSSCSDIKSGNTDILIHGMPHRNRAIHGDLVVVELLPKSEWRGRSMSLNENNQGSEDEESDMSTVMPNGKVVGIIQRNSRDYAASLVTDENKESEGKKNPRRADRVLAIPWDYRIPKIRISTRQIENLRDQRFVVRIDSWELGSQYPNGHFVRTLGPAGDPETEIATILVENNIFIGNFSDSQLQELPKVSPENPWEIPVEESSKRRDLRKSHLVFSIDPPGCEDVDDTLSVRHLPDGHIELGVHIADVTFFVKPGSLSDLEARGRSTTVYLADRRYDMLPSVLSSNLCSLVSGEDKCSVSVMWEMDASFNVLDVWYGRTLINSSYKLTYETAQALADGATVEEASSKITELETLGTDKHQRVEELRVAIRLLMEIAFQLKAERKEKGALDLDGLEVRPVVDEKKNISELIIDKHLEVHDTVAECMILANEWVARKISSTFINHALLRHHPLPRQEFFQDIIDFAKVKNFSIDTSSNKSLADSLDRCVDPNDIYFNKLLRMMAVLAMPQSLYFSTGSLNRDNFFHYGLALDVYTHFTSPIRRYADILVHHQLLSAIGEGPDDYKLPGNEELQKFCDHINMKHRAAQNAQRDSQKMFQALYFKDKSFDKNKEDVIAEAIVIQLRSNGVLVFVPRFGLKGPVYLKDKQDKVVEFSAANQKMEWGHGSITRGDNHVTVISRSGKKMKFTLLQHITVIISLELVNAHQPNVKLELLSDKPILLQNQNQTDLKNVFDKFSKKDANALSADEIAAASANSFTHLNTEYRQSEAENSLYEVFESFQEMGIINLRNCGLVCYGQLYNVSLYKLELRNGLMKSKESTNIANHIMMSEDSGIISMGGKSLTCCNCNCHLTNLVELKSPNNESEINQNPQVCIKVPASDSSMESIMKENADLKVALEDAWEKHARLLYKQKMMRKEFDLLEAELYNYRNKNVAHHQSKCDMSTQTALDTNFSSDADSIEENDGKDRPLPDWITMKPESQSVAESVKDVAEMMVMELDMEKEKTLDGDSNVATGSSMENPPVDCFSSDSPFVYDSSSGMYYDHTSGYYYDANSTLYYDPRTGTYFYYNYTTNEYKFHSKVDSTTSENIDECESHLSDSSLKSKTEDSSELEEGEIKEHKKKKSKKKFKKKQKHSHKHSSDLPVDQQWESRSTNLLSAEDNTNTGTEFNPEGCHLTAATVSYGLSPPQSLSEKDEADYLACQELYAQSSKPIEPEQFYFKKSDPCDLWPACVRLIVTKSSYLKIGKLFLVTYTGASIGQRDKDLIQIMDSGKPGLFAKISFNEKNQNYAVISYSKQIGPFVNSTEVLQGESPVPLQHEDTLTVGGTTMAVHIHPGSETCNDCEPGLVQAKYDSQSKTCQPEILPSEKSKRDKHRQQLKEIKRKYGLKDSAYVSNVEALKNPNYSDKASIRRKTVGSSNPYIENTAKAASVNEEIPSENKGRKMLEKLGWNPGECLGKSNQNITEPITAQLRTDQHAGLGMDCQASISTSQKYKNWMNARIRFERIEKGKKGDKLDTKLSKSHKMWVQGKTLEPS</sequence>
<keyword evidence="11" id="KW-0269">Exonuclease</keyword>
<feature type="compositionally biased region" description="Basic residues" evidence="14">
    <location>
        <begin position="1393"/>
        <end position="1411"/>
    </location>
</feature>
<keyword evidence="9" id="KW-0378">Hydrolase</keyword>
<dbReference type="InterPro" id="IPR000467">
    <property type="entry name" value="G_patch_dom"/>
</dbReference>
<evidence type="ECO:0000259" key="15">
    <source>
        <dbReference type="PROSITE" id="PS50174"/>
    </source>
</evidence>
<evidence type="ECO:0000256" key="13">
    <source>
        <dbReference type="ARBA" id="ARBA00022884"/>
    </source>
</evidence>
<gene>
    <name evidence="16" type="ORF">OCTVUL_1B030850</name>
</gene>
<dbReference type="Pfam" id="PF17780">
    <property type="entry name" value="OCRE"/>
    <property type="match status" value="1"/>
</dbReference>
<keyword evidence="13" id="KW-0694">RNA-binding</keyword>
<feature type="region of interest" description="Disordered" evidence="14">
    <location>
        <begin position="1786"/>
        <end position="1808"/>
    </location>
</feature>
<dbReference type="Gene3D" id="2.40.50.140">
    <property type="entry name" value="Nucleic acid-binding proteins"/>
    <property type="match status" value="1"/>
</dbReference>
<keyword evidence="10" id="KW-0271">Exosome</keyword>
<comment type="catalytic activity">
    <reaction evidence="1">
        <text>Exonucleolytic cleavage in the 3'- to 5'-direction to yield nucleoside 5'-phosphates.</text>
        <dbReference type="EC" id="3.1.13.1"/>
    </reaction>
</comment>
<evidence type="ECO:0000256" key="1">
    <source>
        <dbReference type="ARBA" id="ARBA00001849"/>
    </source>
</evidence>
<dbReference type="Pfam" id="PF17216">
    <property type="entry name" value="Rrp44_CSD1"/>
    <property type="match status" value="1"/>
</dbReference>
<dbReference type="Gene3D" id="3.40.50.1010">
    <property type="entry name" value="5'-nuclease"/>
    <property type="match status" value="1"/>
</dbReference>
<dbReference type="InterPro" id="IPR041591">
    <property type="entry name" value="OCRE"/>
</dbReference>
<dbReference type="GO" id="GO:0006402">
    <property type="term" value="P:mRNA catabolic process"/>
    <property type="evidence" value="ECO:0007669"/>
    <property type="project" value="TreeGrafter"/>
</dbReference>
<evidence type="ECO:0000256" key="4">
    <source>
        <dbReference type="ARBA" id="ARBA00005785"/>
    </source>
</evidence>
<evidence type="ECO:0000256" key="2">
    <source>
        <dbReference type="ARBA" id="ARBA00001946"/>
    </source>
</evidence>
<proteinExistence type="inferred from homology"/>
<protein>
    <recommendedName>
        <fullName evidence="6">DIS3-like exonuclease 1</fullName>
        <ecNumber evidence="5">3.1.13.1</ecNumber>
    </recommendedName>
</protein>
<dbReference type="PROSITE" id="PS50174">
    <property type="entry name" value="G_PATCH"/>
    <property type="match status" value="1"/>
</dbReference>
<dbReference type="InterPro" id="IPR012340">
    <property type="entry name" value="NA-bd_OB-fold"/>
</dbReference>
<comment type="cofactor">
    <cofactor evidence="2">
        <name>Mg(2+)</name>
        <dbReference type="ChEBI" id="CHEBI:18420"/>
    </cofactor>
</comment>
<dbReference type="Gene3D" id="2.40.50.700">
    <property type="match status" value="1"/>
</dbReference>
<dbReference type="InterPro" id="IPR033771">
    <property type="entry name" value="Rrp44_CSD1"/>
</dbReference>
<evidence type="ECO:0000256" key="8">
    <source>
        <dbReference type="ARBA" id="ARBA00022722"/>
    </source>
</evidence>
<dbReference type="FunFam" id="2.40.50.700:FF:000004">
    <property type="entry name" value="Exosome complex exonuclease RRP44 homolog A"/>
    <property type="match status" value="1"/>
</dbReference>
<dbReference type="InterPro" id="IPR033770">
    <property type="entry name" value="RRP44_S1"/>
</dbReference>
<feature type="region of interest" description="Disordered" evidence="14">
    <location>
        <begin position="321"/>
        <end position="341"/>
    </location>
</feature>
<dbReference type="PANTHER" id="PTHR23355:SF30">
    <property type="entry name" value="DIS3-LIKE EXONUCLEASE 1"/>
    <property type="match status" value="1"/>
</dbReference>
<feature type="region of interest" description="Disordered" evidence="14">
    <location>
        <begin position="1363"/>
        <end position="1422"/>
    </location>
</feature>
<dbReference type="PROSITE" id="PS01175">
    <property type="entry name" value="RIBONUCLEASE_II"/>
    <property type="match status" value="1"/>
</dbReference>
<dbReference type="InterPro" id="IPR041505">
    <property type="entry name" value="Dis3_CSD2"/>
</dbReference>
<comment type="similarity">
    <text evidence="4">Belongs to the RNR ribonuclease family.</text>
</comment>
<dbReference type="EC" id="3.1.13.1" evidence="5"/>
<dbReference type="Pfam" id="PF01585">
    <property type="entry name" value="G-patch"/>
    <property type="match status" value="1"/>
</dbReference>
<dbReference type="FunFam" id="3.40.50.1010:FF:000021">
    <property type="entry name" value="DIS3-like exonuclease 1 isoform X1"/>
    <property type="match status" value="1"/>
</dbReference>
<evidence type="ECO:0000256" key="10">
    <source>
        <dbReference type="ARBA" id="ARBA00022835"/>
    </source>
</evidence>
<evidence type="ECO:0000256" key="9">
    <source>
        <dbReference type="ARBA" id="ARBA00022801"/>
    </source>
</evidence>
<dbReference type="InterPro" id="IPR001900">
    <property type="entry name" value="RNase_II/R"/>
</dbReference>
<organism evidence="16 17">
    <name type="scientific">Octopus vulgaris</name>
    <name type="common">Common octopus</name>
    <dbReference type="NCBI Taxonomy" id="6645"/>
    <lineage>
        <taxon>Eukaryota</taxon>
        <taxon>Metazoa</taxon>
        <taxon>Spiralia</taxon>
        <taxon>Lophotrochozoa</taxon>
        <taxon>Mollusca</taxon>
        <taxon>Cephalopoda</taxon>
        <taxon>Coleoidea</taxon>
        <taxon>Octopodiformes</taxon>
        <taxon>Octopoda</taxon>
        <taxon>Incirrata</taxon>
        <taxon>Octopodidae</taxon>
        <taxon>Octopus</taxon>
    </lineage>
</organism>
<dbReference type="InterPro" id="IPR022966">
    <property type="entry name" value="RNase_II/R_CS"/>
</dbReference>
<dbReference type="GO" id="GO:0010467">
    <property type="term" value="P:gene expression"/>
    <property type="evidence" value="ECO:0007669"/>
    <property type="project" value="UniProtKB-ARBA"/>
</dbReference>
<evidence type="ECO:0000256" key="3">
    <source>
        <dbReference type="ARBA" id="ARBA00004496"/>
    </source>
</evidence>
<feature type="domain" description="G-patch" evidence="15">
    <location>
        <begin position="1710"/>
        <end position="1757"/>
    </location>
</feature>
<evidence type="ECO:0000256" key="5">
    <source>
        <dbReference type="ARBA" id="ARBA00012163"/>
    </source>
</evidence>
<evidence type="ECO:0000256" key="7">
    <source>
        <dbReference type="ARBA" id="ARBA00022490"/>
    </source>
</evidence>
<dbReference type="EMBL" id="OX597828">
    <property type="protein sequence ID" value="CAI9734008.1"/>
    <property type="molecule type" value="Genomic_DNA"/>
</dbReference>
<accession>A0AA36BH69</accession>
<dbReference type="Pfam" id="PF00773">
    <property type="entry name" value="RNB"/>
    <property type="match status" value="1"/>
</dbReference>
<dbReference type="SMART" id="SM00443">
    <property type="entry name" value="G_patch"/>
    <property type="match status" value="1"/>
</dbReference>
<dbReference type="SUPFAM" id="SSF50249">
    <property type="entry name" value="Nucleic acid-binding proteins"/>
    <property type="match status" value="3"/>
</dbReference>
<dbReference type="GO" id="GO:0019899">
    <property type="term" value="F:enzyme binding"/>
    <property type="evidence" value="ECO:0007669"/>
    <property type="project" value="UniProtKB-ARBA"/>
</dbReference>
<evidence type="ECO:0000313" key="16">
    <source>
        <dbReference type="EMBL" id="CAI9734008.1"/>
    </source>
</evidence>
<dbReference type="Pfam" id="PF17849">
    <property type="entry name" value="OB_Dis3"/>
    <property type="match status" value="1"/>
</dbReference>
<dbReference type="Proteomes" id="UP001162480">
    <property type="component" value="Chromosome 15"/>
</dbReference>